<protein>
    <submittedName>
        <fullName evidence="2">DUF4436 domain-containing protein</fullName>
    </submittedName>
</protein>
<evidence type="ECO:0000313" key="2">
    <source>
        <dbReference type="EMBL" id="MCS7478717.1"/>
    </source>
</evidence>
<reference evidence="2" key="1">
    <citation type="submission" date="2022-08" db="EMBL/GenBank/DDBJ databases">
        <authorList>
            <person name="Tistechok S."/>
            <person name="Samborskyy M."/>
            <person name="Roman I."/>
        </authorList>
    </citation>
    <scope>NUCLEOTIDE SEQUENCE</scope>
    <source>
        <strain evidence="2">DSM 103496</strain>
    </source>
</reference>
<organism evidence="2 3">
    <name type="scientific">Umezawaea endophytica</name>
    <dbReference type="NCBI Taxonomy" id="1654476"/>
    <lineage>
        <taxon>Bacteria</taxon>
        <taxon>Bacillati</taxon>
        <taxon>Actinomycetota</taxon>
        <taxon>Actinomycetes</taxon>
        <taxon>Pseudonocardiales</taxon>
        <taxon>Pseudonocardiaceae</taxon>
        <taxon>Umezawaea</taxon>
    </lineage>
</organism>
<dbReference type="Pfam" id="PF14494">
    <property type="entry name" value="DUF4436"/>
    <property type="match status" value="1"/>
</dbReference>
<name>A0A9X2VMF6_9PSEU</name>
<keyword evidence="3" id="KW-1185">Reference proteome</keyword>
<dbReference type="RefSeq" id="WP_259624218.1">
    <property type="nucleotide sequence ID" value="NZ_JANYMP010000007.1"/>
</dbReference>
<accession>A0A9X2VMF6</accession>
<gene>
    <name evidence="2" type="ORF">NZH93_17795</name>
</gene>
<evidence type="ECO:0000256" key="1">
    <source>
        <dbReference type="SAM" id="Phobius"/>
    </source>
</evidence>
<dbReference type="AlphaFoldDB" id="A0A9X2VMF6"/>
<comment type="caution">
    <text evidence="2">The sequence shown here is derived from an EMBL/GenBank/DDBJ whole genome shotgun (WGS) entry which is preliminary data.</text>
</comment>
<feature type="transmembrane region" description="Helical" evidence="1">
    <location>
        <begin position="168"/>
        <end position="190"/>
    </location>
</feature>
<evidence type="ECO:0000313" key="3">
    <source>
        <dbReference type="Proteomes" id="UP001141259"/>
    </source>
</evidence>
<feature type="transmembrane region" description="Helical" evidence="1">
    <location>
        <begin position="101"/>
        <end position="122"/>
    </location>
</feature>
<proteinExistence type="predicted"/>
<sequence length="199" mass="21679">MTRTVQIEIDDIGSEPVETYDAGRRMPLHDLSLTASGDTSLYPFDTHDIPLEISVYDDARNPVPAGLVLQASLHDWHVTSSMRPDSRDGGILLDIQAHRSVSVMVFAIGLMCVLFLLVVVTVGMVARAVSLKKVGFPTLASLAALLFAVPGIRNSMPNTPPVGTLSDFIVFFWALLITTVCMVVASVSWLRNAEEERPD</sequence>
<dbReference type="Proteomes" id="UP001141259">
    <property type="component" value="Unassembled WGS sequence"/>
</dbReference>
<dbReference type="InterPro" id="IPR027948">
    <property type="entry name" value="DUF4436"/>
</dbReference>
<keyword evidence="1" id="KW-0812">Transmembrane</keyword>
<feature type="transmembrane region" description="Helical" evidence="1">
    <location>
        <begin position="134"/>
        <end position="152"/>
    </location>
</feature>
<dbReference type="EMBL" id="JANYMP010000007">
    <property type="protein sequence ID" value="MCS7478717.1"/>
    <property type="molecule type" value="Genomic_DNA"/>
</dbReference>
<keyword evidence="1" id="KW-1133">Transmembrane helix</keyword>
<keyword evidence="1" id="KW-0472">Membrane</keyword>